<evidence type="ECO:0000256" key="4">
    <source>
        <dbReference type="ARBA" id="ARBA00022842"/>
    </source>
</evidence>
<evidence type="ECO:0000256" key="11">
    <source>
        <dbReference type="RuleBase" id="RU004253"/>
    </source>
</evidence>
<dbReference type="GO" id="GO:0000287">
    <property type="term" value="F:magnesium ion binding"/>
    <property type="evidence" value="ECO:0007669"/>
    <property type="project" value="UniProtKB-UniRule"/>
</dbReference>
<dbReference type="InterPro" id="IPR022998">
    <property type="entry name" value="ThiamineP_synth_TenI"/>
</dbReference>
<evidence type="ECO:0000256" key="2">
    <source>
        <dbReference type="ARBA" id="ARBA00022679"/>
    </source>
</evidence>
<feature type="binding site" evidence="9">
    <location>
        <position position="82"/>
    </location>
    <ligand>
        <name>Mg(2+)</name>
        <dbReference type="ChEBI" id="CHEBI:18420"/>
    </ligand>
</feature>
<dbReference type="Proteomes" id="UP000555411">
    <property type="component" value="Unassembled WGS sequence"/>
</dbReference>
<dbReference type="AlphaFoldDB" id="A0A842ICK2"/>
<dbReference type="GO" id="GO:0005737">
    <property type="term" value="C:cytoplasm"/>
    <property type="evidence" value="ECO:0007669"/>
    <property type="project" value="TreeGrafter"/>
</dbReference>
<dbReference type="UniPathway" id="UPA00060">
    <property type="reaction ID" value="UER00141"/>
</dbReference>
<comment type="similarity">
    <text evidence="9 10">Belongs to the thiamine-phosphate synthase family.</text>
</comment>
<keyword evidence="3 9" id="KW-0479">Metal-binding</keyword>
<comment type="catalytic activity">
    <reaction evidence="8 9 10">
        <text>2-[(2R,5Z)-2-carboxy-4-methylthiazol-5(2H)-ylidene]ethyl phosphate + 4-amino-2-methyl-5-(diphosphooxymethyl)pyrimidine + 2 H(+) = thiamine phosphate + CO2 + diphosphate</text>
        <dbReference type="Rhea" id="RHEA:47844"/>
        <dbReference type="ChEBI" id="CHEBI:15378"/>
        <dbReference type="ChEBI" id="CHEBI:16526"/>
        <dbReference type="ChEBI" id="CHEBI:33019"/>
        <dbReference type="ChEBI" id="CHEBI:37575"/>
        <dbReference type="ChEBI" id="CHEBI:57841"/>
        <dbReference type="ChEBI" id="CHEBI:62899"/>
        <dbReference type="EC" id="2.5.1.3"/>
    </reaction>
</comment>
<dbReference type="NCBIfam" id="TIGR00693">
    <property type="entry name" value="thiE"/>
    <property type="match status" value="1"/>
</dbReference>
<dbReference type="Gene3D" id="3.20.20.70">
    <property type="entry name" value="Aldolase class I"/>
    <property type="match status" value="1"/>
</dbReference>
<organism evidence="13 14">
    <name type="scientific">Paragemmobacter straminiformis</name>
    <dbReference type="NCBI Taxonomy" id="2045119"/>
    <lineage>
        <taxon>Bacteria</taxon>
        <taxon>Pseudomonadati</taxon>
        <taxon>Pseudomonadota</taxon>
        <taxon>Alphaproteobacteria</taxon>
        <taxon>Rhodobacterales</taxon>
        <taxon>Paracoccaceae</taxon>
        <taxon>Paragemmobacter</taxon>
    </lineage>
</organism>
<dbReference type="GO" id="GO:0009228">
    <property type="term" value="P:thiamine biosynthetic process"/>
    <property type="evidence" value="ECO:0007669"/>
    <property type="project" value="UniProtKB-KW"/>
</dbReference>
<evidence type="ECO:0000259" key="12">
    <source>
        <dbReference type="Pfam" id="PF02581"/>
    </source>
</evidence>
<feature type="binding site" evidence="9">
    <location>
        <position position="62"/>
    </location>
    <ligand>
        <name>4-amino-2-methyl-5-(diphosphooxymethyl)pyrimidine</name>
        <dbReference type="ChEBI" id="CHEBI:57841"/>
    </ligand>
</feature>
<dbReference type="GO" id="GO:0009229">
    <property type="term" value="P:thiamine diphosphate biosynthetic process"/>
    <property type="evidence" value="ECO:0007669"/>
    <property type="project" value="UniProtKB-UniRule"/>
</dbReference>
<proteinExistence type="inferred from homology"/>
<dbReference type="PANTHER" id="PTHR20857">
    <property type="entry name" value="THIAMINE-PHOSPHATE PYROPHOSPHORYLASE"/>
    <property type="match status" value="1"/>
</dbReference>
<dbReference type="HAMAP" id="MF_00097">
    <property type="entry name" value="TMP_synthase"/>
    <property type="match status" value="1"/>
</dbReference>
<feature type="binding site" evidence="9">
    <location>
        <begin position="127"/>
        <end position="129"/>
    </location>
    <ligand>
        <name>2-[(2R,5Z)-2-carboxy-4-methylthiazol-5(2H)-ylidene]ethyl phosphate</name>
        <dbReference type="ChEBI" id="CHEBI:62899"/>
    </ligand>
</feature>
<comment type="pathway">
    <text evidence="1 9 11">Cofactor biosynthesis; thiamine diphosphate biosynthesis; thiamine phosphate from 4-amino-2-methyl-5-diphosphomethylpyrimidine and 4-methyl-5-(2-phosphoethyl)-thiazole: step 1/1.</text>
</comment>
<evidence type="ECO:0000256" key="3">
    <source>
        <dbReference type="ARBA" id="ARBA00022723"/>
    </source>
</evidence>
<name>A0A842ICK2_9RHOB</name>
<keyword evidence="2 9" id="KW-0808">Transferase</keyword>
<comment type="cofactor">
    <cofactor evidence="9">
        <name>Mg(2+)</name>
        <dbReference type="ChEBI" id="CHEBI:18420"/>
    </cofactor>
    <text evidence="9">Binds 1 Mg(2+) ion per subunit.</text>
</comment>
<dbReference type="Pfam" id="PF02581">
    <property type="entry name" value="TMP-TENI"/>
    <property type="match status" value="1"/>
</dbReference>
<evidence type="ECO:0000256" key="8">
    <source>
        <dbReference type="ARBA" id="ARBA00047883"/>
    </source>
</evidence>
<dbReference type="EC" id="2.5.1.3" evidence="9"/>
<comment type="caution">
    <text evidence="13">The sequence shown here is derived from an EMBL/GenBank/DDBJ whole genome shotgun (WGS) entry which is preliminary data.</text>
</comment>
<keyword evidence="4 9" id="KW-0460">Magnesium</keyword>
<dbReference type="InterPro" id="IPR013785">
    <property type="entry name" value="Aldolase_TIM"/>
</dbReference>
<dbReference type="RefSeq" id="WP_185798961.1">
    <property type="nucleotide sequence ID" value="NZ_JACLQD010000006.1"/>
</dbReference>
<evidence type="ECO:0000256" key="9">
    <source>
        <dbReference type="HAMAP-Rule" id="MF_00097"/>
    </source>
</evidence>
<evidence type="ECO:0000256" key="10">
    <source>
        <dbReference type="RuleBase" id="RU003826"/>
    </source>
</evidence>
<evidence type="ECO:0000313" key="14">
    <source>
        <dbReference type="Proteomes" id="UP000555411"/>
    </source>
</evidence>
<dbReference type="InterPro" id="IPR036206">
    <property type="entry name" value="ThiamineP_synth_sf"/>
</dbReference>
<evidence type="ECO:0000313" key="13">
    <source>
        <dbReference type="EMBL" id="MBC2837341.1"/>
    </source>
</evidence>
<sequence length="201" mass="19888">MNLSVYFVTPDGAEDALVLAALRGGVGIVQLRDKNVSDAEMTAQALRLLPLCRAAGVPLVINDRLSVALASGADGLHMGQGDGDPEAVRAALGAGKILGLSIETEAQLAAIPPDCIDYIGAGPIRATATKPDAAAPFGFDGLARIAAQSPVPTVAIGGIGQGDVAALKAAGCAGLAIVSAISAAADPETATRALVTAWGQA</sequence>
<dbReference type="SUPFAM" id="SSF51391">
    <property type="entry name" value="Thiamin phosphate synthase"/>
    <property type="match status" value="1"/>
</dbReference>
<dbReference type="PANTHER" id="PTHR20857:SF15">
    <property type="entry name" value="THIAMINE-PHOSPHATE SYNTHASE"/>
    <property type="match status" value="1"/>
</dbReference>
<dbReference type="InterPro" id="IPR034291">
    <property type="entry name" value="TMP_synthase"/>
</dbReference>
<feature type="binding site" evidence="9">
    <location>
        <begin position="178"/>
        <end position="179"/>
    </location>
    <ligand>
        <name>2-[(2R,5Z)-2-carboxy-4-methylthiazol-5(2H)-ylidene]ethyl phosphate</name>
        <dbReference type="ChEBI" id="CHEBI:62899"/>
    </ligand>
</feature>
<comment type="catalytic activity">
    <reaction evidence="6 9 10">
        <text>4-methyl-5-(2-phosphooxyethyl)-thiazole + 4-amino-2-methyl-5-(diphosphooxymethyl)pyrimidine + H(+) = thiamine phosphate + diphosphate</text>
        <dbReference type="Rhea" id="RHEA:22328"/>
        <dbReference type="ChEBI" id="CHEBI:15378"/>
        <dbReference type="ChEBI" id="CHEBI:33019"/>
        <dbReference type="ChEBI" id="CHEBI:37575"/>
        <dbReference type="ChEBI" id="CHEBI:57841"/>
        <dbReference type="ChEBI" id="CHEBI:58296"/>
        <dbReference type="EC" id="2.5.1.3"/>
    </reaction>
</comment>
<feature type="binding site" evidence="9">
    <location>
        <position position="130"/>
    </location>
    <ligand>
        <name>4-amino-2-methyl-5-(diphosphooxymethyl)pyrimidine</name>
        <dbReference type="ChEBI" id="CHEBI:57841"/>
    </ligand>
</feature>
<accession>A0A842ICK2</accession>
<reference evidence="13 14" key="1">
    <citation type="journal article" date="2017" name="Int. J. Syst. Evol. Microbiol.">
        <title>Gemmobacter straminiformis sp. nov., isolated from an artificial fountain.</title>
        <authorList>
            <person name="Kang J.Y."/>
            <person name="Kim M.J."/>
            <person name="Chun J."/>
            <person name="Son K.P."/>
            <person name="Jahng K.Y."/>
        </authorList>
    </citation>
    <scope>NUCLEOTIDE SEQUENCE [LARGE SCALE GENOMIC DNA]</scope>
    <source>
        <strain evidence="13 14">CAM-8</strain>
    </source>
</reference>
<comment type="function">
    <text evidence="9">Condenses 4-methyl-5-(beta-hydroxyethyl)thiazole monophosphate (THZ-P) and 2-methyl-4-amino-5-hydroxymethyl pyrimidine pyrophosphate (HMP-PP) to form thiamine monophosphate (TMP).</text>
</comment>
<dbReference type="CDD" id="cd00564">
    <property type="entry name" value="TMP_TenI"/>
    <property type="match status" value="1"/>
</dbReference>
<dbReference type="GO" id="GO:0004789">
    <property type="term" value="F:thiamine-phosphate diphosphorylase activity"/>
    <property type="evidence" value="ECO:0007669"/>
    <property type="project" value="UniProtKB-UniRule"/>
</dbReference>
<comment type="catalytic activity">
    <reaction evidence="7 9 10">
        <text>2-(2-carboxy-4-methylthiazol-5-yl)ethyl phosphate + 4-amino-2-methyl-5-(diphosphooxymethyl)pyrimidine + 2 H(+) = thiamine phosphate + CO2 + diphosphate</text>
        <dbReference type="Rhea" id="RHEA:47848"/>
        <dbReference type="ChEBI" id="CHEBI:15378"/>
        <dbReference type="ChEBI" id="CHEBI:16526"/>
        <dbReference type="ChEBI" id="CHEBI:33019"/>
        <dbReference type="ChEBI" id="CHEBI:37575"/>
        <dbReference type="ChEBI" id="CHEBI:57841"/>
        <dbReference type="ChEBI" id="CHEBI:62890"/>
        <dbReference type="EC" id="2.5.1.3"/>
    </reaction>
</comment>
<evidence type="ECO:0000256" key="6">
    <source>
        <dbReference type="ARBA" id="ARBA00047334"/>
    </source>
</evidence>
<feature type="binding site" evidence="9">
    <location>
        <position position="158"/>
    </location>
    <ligand>
        <name>2-[(2R,5Z)-2-carboxy-4-methylthiazol-5(2H)-ylidene]ethyl phosphate</name>
        <dbReference type="ChEBI" id="CHEBI:62899"/>
    </ligand>
</feature>
<evidence type="ECO:0000256" key="5">
    <source>
        <dbReference type="ARBA" id="ARBA00022977"/>
    </source>
</evidence>
<dbReference type="EMBL" id="JACLQD010000006">
    <property type="protein sequence ID" value="MBC2837341.1"/>
    <property type="molecule type" value="Genomic_DNA"/>
</dbReference>
<feature type="binding site" evidence="9">
    <location>
        <begin position="30"/>
        <end position="34"/>
    </location>
    <ligand>
        <name>4-amino-2-methyl-5-(diphosphooxymethyl)pyrimidine</name>
        <dbReference type="ChEBI" id="CHEBI:57841"/>
    </ligand>
</feature>
<feature type="binding site" evidence="9">
    <location>
        <position position="101"/>
    </location>
    <ligand>
        <name>4-amino-2-methyl-5-(diphosphooxymethyl)pyrimidine</name>
        <dbReference type="ChEBI" id="CHEBI:57841"/>
    </ligand>
</feature>
<feature type="binding site" evidence="9">
    <location>
        <position position="63"/>
    </location>
    <ligand>
        <name>Mg(2+)</name>
        <dbReference type="ChEBI" id="CHEBI:18420"/>
    </ligand>
</feature>
<evidence type="ECO:0000256" key="7">
    <source>
        <dbReference type="ARBA" id="ARBA00047851"/>
    </source>
</evidence>
<keyword evidence="5 9" id="KW-0784">Thiamine biosynthesis</keyword>
<evidence type="ECO:0000256" key="1">
    <source>
        <dbReference type="ARBA" id="ARBA00005165"/>
    </source>
</evidence>
<protein>
    <recommendedName>
        <fullName evidence="9">Thiamine-phosphate synthase</fullName>
        <shortName evidence="9">TP synthase</shortName>
        <shortName evidence="9">TPS</shortName>
        <ecNumber evidence="9">2.5.1.3</ecNumber>
    </recommendedName>
    <alternativeName>
        <fullName evidence="9">Thiamine-phosphate pyrophosphorylase</fullName>
        <shortName evidence="9">TMP pyrophosphorylase</shortName>
        <shortName evidence="9">TMP-PPase</shortName>
    </alternativeName>
</protein>
<feature type="domain" description="Thiamine phosphate synthase/TenI" evidence="12">
    <location>
        <begin position="5"/>
        <end position="181"/>
    </location>
</feature>
<gene>
    <name evidence="9 13" type="primary">thiE</name>
    <name evidence="13" type="ORF">H7F16_17615</name>
</gene>
<keyword evidence="14" id="KW-1185">Reference proteome</keyword>